<evidence type="ECO:0000256" key="1">
    <source>
        <dbReference type="SAM" id="MobiDB-lite"/>
    </source>
</evidence>
<reference evidence="2 3" key="1">
    <citation type="journal article" date="2017" name="Mycologia">
        <title>Bifiguratus adelaidae, gen. et sp. nov., a new member of Mucoromycotina in endophytic and soil-dwelling habitats.</title>
        <authorList>
            <person name="Torres-Cruz T.J."/>
            <person name="Billingsley Tobias T.L."/>
            <person name="Almatruk M."/>
            <person name="Hesse C."/>
            <person name="Kuske C.R."/>
            <person name="Desiro A."/>
            <person name="Benucci G.M."/>
            <person name="Bonito G."/>
            <person name="Stajich J.E."/>
            <person name="Dunlap C."/>
            <person name="Arnold A.E."/>
            <person name="Porras-Alfaro A."/>
        </authorList>
    </citation>
    <scope>NUCLEOTIDE SEQUENCE [LARGE SCALE GENOMIC DNA]</scope>
    <source>
        <strain evidence="2 3">AZ0501</strain>
    </source>
</reference>
<dbReference type="Proteomes" id="UP000242875">
    <property type="component" value="Unassembled WGS sequence"/>
</dbReference>
<feature type="region of interest" description="Disordered" evidence="1">
    <location>
        <begin position="1"/>
        <end position="70"/>
    </location>
</feature>
<gene>
    <name evidence="2" type="ORF">BZG36_02780</name>
</gene>
<accession>A0A261Y1Z9</accession>
<dbReference type="EMBL" id="MVBO01000035">
    <property type="protein sequence ID" value="OZJ04598.1"/>
    <property type="molecule type" value="Genomic_DNA"/>
</dbReference>
<sequence>MNAPSSNANASFDLFDLQTSPKSPPQPAAAPMAPSTPKAQDPFADLGGFGMSSPPAATSTQPKSATTTNG</sequence>
<feature type="compositionally biased region" description="Low complexity" evidence="1">
    <location>
        <begin position="29"/>
        <end position="39"/>
    </location>
</feature>
<keyword evidence="3" id="KW-1185">Reference proteome</keyword>
<dbReference type="AlphaFoldDB" id="A0A261Y1Z9"/>
<name>A0A261Y1Z9_9FUNG</name>
<organism evidence="2 3">
    <name type="scientific">Bifiguratus adelaidae</name>
    <dbReference type="NCBI Taxonomy" id="1938954"/>
    <lineage>
        <taxon>Eukaryota</taxon>
        <taxon>Fungi</taxon>
        <taxon>Fungi incertae sedis</taxon>
        <taxon>Mucoromycota</taxon>
        <taxon>Mucoromycotina</taxon>
        <taxon>Endogonomycetes</taxon>
        <taxon>Endogonales</taxon>
        <taxon>Endogonales incertae sedis</taxon>
        <taxon>Bifiguratus</taxon>
    </lineage>
</organism>
<protein>
    <submittedName>
        <fullName evidence="2">Uncharacterized protein</fullName>
    </submittedName>
</protein>
<evidence type="ECO:0000313" key="2">
    <source>
        <dbReference type="EMBL" id="OZJ04598.1"/>
    </source>
</evidence>
<feature type="compositionally biased region" description="Polar residues" evidence="1">
    <location>
        <begin position="1"/>
        <end position="10"/>
    </location>
</feature>
<feature type="compositionally biased region" description="Polar residues" evidence="1">
    <location>
        <begin position="55"/>
        <end position="70"/>
    </location>
</feature>
<comment type="caution">
    <text evidence="2">The sequence shown here is derived from an EMBL/GenBank/DDBJ whole genome shotgun (WGS) entry which is preliminary data.</text>
</comment>
<proteinExistence type="predicted"/>
<evidence type="ECO:0000313" key="3">
    <source>
        <dbReference type="Proteomes" id="UP000242875"/>
    </source>
</evidence>